<protein>
    <submittedName>
        <fullName evidence="2">Uncharacterized protein</fullName>
    </submittedName>
</protein>
<sequence>MKELLYWIVEWIAKIHSHILRLNDAYEYNFTDKELHFLVIGMMGMGFIFVVYPVFKWLAKHDHVMVIAWIYVLTLIIVITFAIEIGQKVTGTGNMEFADIVMGVFGFIVMFLVFSVVRGIYKLIRNLIRGDRKDE</sequence>
<evidence type="ECO:0000256" key="1">
    <source>
        <dbReference type="SAM" id="Phobius"/>
    </source>
</evidence>
<dbReference type="Proteomes" id="UP000266172">
    <property type="component" value="Unassembled WGS sequence"/>
</dbReference>
<dbReference type="GeneID" id="93724289"/>
<feature type="transmembrane region" description="Helical" evidence="1">
    <location>
        <begin position="67"/>
        <end position="85"/>
    </location>
</feature>
<proteinExistence type="predicted"/>
<feature type="transmembrane region" description="Helical" evidence="1">
    <location>
        <begin position="97"/>
        <end position="121"/>
    </location>
</feature>
<name>A0A174JXY7_9FIRM</name>
<evidence type="ECO:0000313" key="3">
    <source>
        <dbReference type="Proteomes" id="UP000266172"/>
    </source>
</evidence>
<evidence type="ECO:0000313" key="2">
    <source>
        <dbReference type="EMBL" id="RGS41309.1"/>
    </source>
</evidence>
<dbReference type="RefSeq" id="WP_014080680.1">
    <property type="nucleotide sequence ID" value="NZ_CATVZQ010000035.1"/>
</dbReference>
<keyword evidence="1" id="KW-0472">Membrane</keyword>
<reference evidence="2 3" key="1">
    <citation type="submission" date="2018-08" db="EMBL/GenBank/DDBJ databases">
        <title>A genome reference for cultivated species of the human gut microbiota.</title>
        <authorList>
            <person name="Zou Y."/>
            <person name="Xue W."/>
            <person name="Luo G."/>
        </authorList>
    </citation>
    <scope>NUCLEOTIDE SEQUENCE [LARGE SCALE GENOMIC DNA]</scope>
    <source>
        <strain evidence="2 3">AF22-12AC</strain>
    </source>
</reference>
<keyword evidence="1" id="KW-1133">Transmembrane helix</keyword>
<comment type="caution">
    <text evidence="2">The sequence shown here is derived from an EMBL/GenBank/DDBJ whole genome shotgun (WGS) entry which is preliminary data.</text>
</comment>
<feature type="transmembrane region" description="Helical" evidence="1">
    <location>
        <begin position="35"/>
        <end position="55"/>
    </location>
</feature>
<gene>
    <name evidence="2" type="ORF">DWX93_06565</name>
</gene>
<dbReference type="AlphaFoldDB" id="A0A174JXY7"/>
<accession>A0A174JXY7</accession>
<keyword evidence="1" id="KW-0812">Transmembrane</keyword>
<organism evidence="2 3">
    <name type="scientific">Roseburia hominis</name>
    <dbReference type="NCBI Taxonomy" id="301301"/>
    <lineage>
        <taxon>Bacteria</taxon>
        <taxon>Bacillati</taxon>
        <taxon>Bacillota</taxon>
        <taxon>Clostridia</taxon>
        <taxon>Lachnospirales</taxon>
        <taxon>Lachnospiraceae</taxon>
        <taxon>Roseburia</taxon>
    </lineage>
</organism>
<dbReference type="EMBL" id="QRVL01000003">
    <property type="protein sequence ID" value="RGS41309.1"/>
    <property type="molecule type" value="Genomic_DNA"/>
</dbReference>